<dbReference type="AlphaFoldDB" id="A0AAD2BSW7"/>
<gene>
    <name evidence="1" type="ORF">R77560_04787</name>
</gene>
<reference evidence="1" key="1">
    <citation type="submission" date="2023-07" db="EMBL/GenBank/DDBJ databases">
        <authorList>
            <person name="Peeters C."/>
        </authorList>
    </citation>
    <scope>NUCLEOTIDE SEQUENCE</scope>
    <source>
        <strain evidence="1">R-77560</strain>
    </source>
</reference>
<accession>A0AAD2BSW7</accession>
<name>A0AAD2BSW7_9RALS</name>
<comment type="caution">
    <text evidence="1">The sequence shown here is derived from an EMBL/GenBank/DDBJ whole genome shotgun (WGS) entry which is preliminary data.</text>
</comment>
<dbReference type="EMBL" id="CATZAZ010000023">
    <property type="protein sequence ID" value="CAJ0808796.1"/>
    <property type="molecule type" value="Genomic_DNA"/>
</dbReference>
<proteinExistence type="predicted"/>
<dbReference type="Proteomes" id="UP001189756">
    <property type="component" value="Unassembled WGS sequence"/>
</dbReference>
<dbReference type="RefSeq" id="WP_012430356.1">
    <property type="nucleotide sequence ID" value="NZ_CATZAZ010000023.1"/>
</dbReference>
<sequence>MVDPHDKKTRQLPLISRSRARLFDFLEYREWAFFHHGPQINFYGKACLHGLGGLMGVW</sequence>
<evidence type="ECO:0000313" key="1">
    <source>
        <dbReference type="EMBL" id="CAJ0808796.1"/>
    </source>
</evidence>
<organism evidence="1 2">
    <name type="scientific">Ralstonia thomasii</name>
    <dbReference type="NCBI Taxonomy" id="3058596"/>
    <lineage>
        <taxon>Bacteria</taxon>
        <taxon>Pseudomonadati</taxon>
        <taxon>Pseudomonadota</taxon>
        <taxon>Betaproteobacteria</taxon>
        <taxon>Burkholderiales</taxon>
        <taxon>Burkholderiaceae</taxon>
        <taxon>Ralstonia</taxon>
    </lineage>
</organism>
<evidence type="ECO:0000313" key="2">
    <source>
        <dbReference type="Proteomes" id="UP001189756"/>
    </source>
</evidence>
<protein>
    <submittedName>
        <fullName evidence="1">Uncharacterized protein</fullName>
    </submittedName>
</protein>